<organism evidence="2 3">
    <name type="scientific">Lactiplantibacillus plantarum subsp. plantarum</name>
    <dbReference type="NCBI Taxonomy" id="337330"/>
    <lineage>
        <taxon>Bacteria</taxon>
        <taxon>Bacillati</taxon>
        <taxon>Bacillota</taxon>
        <taxon>Bacilli</taxon>
        <taxon>Lactobacillales</taxon>
        <taxon>Lactobacillaceae</taxon>
        <taxon>Lactiplantibacillus</taxon>
    </lineage>
</organism>
<feature type="domain" description="Exonuclease VII large subunit C-terminal" evidence="1">
    <location>
        <begin position="2"/>
        <end position="48"/>
    </location>
</feature>
<dbReference type="Pfam" id="PF02601">
    <property type="entry name" value="Exonuc_VII_L"/>
    <property type="match status" value="1"/>
</dbReference>
<evidence type="ECO:0000313" key="3">
    <source>
        <dbReference type="Proteomes" id="UP000236990"/>
    </source>
</evidence>
<sequence length="56" mass="6080">MDLLSPLKIMTRGYAFVTADEQVVHGVKQLQPEQTVAIHMADGEAQAQITKIDGGK</sequence>
<protein>
    <submittedName>
        <fullName evidence="2">Exodeoxyribonuclease VII</fullName>
        <ecNumber evidence="2">3.1.11.6</ecNumber>
    </submittedName>
</protein>
<evidence type="ECO:0000313" key="2">
    <source>
        <dbReference type="EMBL" id="POD83529.1"/>
    </source>
</evidence>
<dbReference type="AlphaFoldDB" id="A0A2S3U4U9"/>
<gene>
    <name evidence="2" type="primary">xseA</name>
    <name evidence="2" type="ORF">S101258_01995</name>
</gene>
<reference evidence="2 3" key="1">
    <citation type="submission" date="2017-06" db="EMBL/GenBank/DDBJ databases">
        <title>Genome sequence of Lactobacillus plantarum subsp. plantarum strain SRCM101258.</title>
        <authorList>
            <person name="Cho S.H."/>
        </authorList>
    </citation>
    <scope>NUCLEOTIDE SEQUENCE [LARGE SCALE GENOMIC DNA]</scope>
    <source>
        <strain evidence="2 3">SRCM101258</strain>
    </source>
</reference>
<evidence type="ECO:0000259" key="1">
    <source>
        <dbReference type="Pfam" id="PF02601"/>
    </source>
</evidence>
<comment type="caution">
    <text evidence="2">The sequence shown here is derived from an EMBL/GenBank/DDBJ whole genome shotgun (WGS) entry which is preliminary data.</text>
</comment>
<dbReference type="EC" id="3.1.11.6" evidence="2"/>
<dbReference type="EMBL" id="NKCZ01000109">
    <property type="protein sequence ID" value="POD83529.1"/>
    <property type="molecule type" value="Genomic_DNA"/>
</dbReference>
<keyword evidence="2" id="KW-0378">Hydrolase</keyword>
<dbReference type="GO" id="GO:0008855">
    <property type="term" value="F:exodeoxyribonuclease VII activity"/>
    <property type="evidence" value="ECO:0007669"/>
    <property type="project" value="UniProtKB-EC"/>
</dbReference>
<proteinExistence type="predicted"/>
<dbReference type="InterPro" id="IPR020579">
    <property type="entry name" value="Exonuc_VII_lsu_C"/>
</dbReference>
<dbReference type="Proteomes" id="UP000236990">
    <property type="component" value="Unassembled WGS sequence"/>
</dbReference>
<name>A0A2S3U4U9_LACPN</name>
<accession>A0A2S3U4U9</accession>